<keyword evidence="5" id="KW-0862">Zinc</keyword>
<feature type="transmembrane region" description="Helical" evidence="10">
    <location>
        <begin position="565"/>
        <end position="590"/>
    </location>
</feature>
<dbReference type="RefSeq" id="XP_032808172.1">
    <property type="nucleotide sequence ID" value="XM_032952281.1"/>
</dbReference>
<dbReference type="KEGG" id="pmrn:116941323"/>
<name>A0AAJ7T120_PETMA</name>
<dbReference type="InterPro" id="IPR013083">
    <property type="entry name" value="Znf_RING/FYVE/PHD"/>
</dbReference>
<dbReference type="SMART" id="SM00744">
    <property type="entry name" value="RINGv"/>
    <property type="match status" value="1"/>
</dbReference>
<dbReference type="GO" id="GO:0036503">
    <property type="term" value="P:ERAD pathway"/>
    <property type="evidence" value="ECO:0007669"/>
    <property type="project" value="TreeGrafter"/>
</dbReference>
<evidence type="ECO:0000256" key="10">
    <source>
        <dbReference type="SAM" id="Phobius"/>
    </source>
</evidence>
<feature type="domain" description="RING-type" evidence="11">
    <location>
        <begin position="691"/>
        <end position="729"/>
    </location>
</feature>
<dbReference type="InterPro" id="IPR025754">
    <property type="entry name" value="TRC8_N_dom"/>
</dbReference>
<evidence type="ECO:0000256" key="7">
    <source>
        <dbReference type="ARBA" id="ARBA00023136"/>
    </source>
</evidence>
<feature type="transmembrane region" description="Helical" evidence="10">
    <location>
        <begin position="241"/>
        <end position="259"/>
    </location>
</feature>
<dbReference type="CDD" id="cd16476">
    <property type="entry name" value="RING-H2_RNF139-like"/>
    <property type="match status" value="1"/>
</dbReference>
<feature type="transmembrane region" description="Helical" evidence="10">
    <location>
        <begin position="534"/>
        <end position="553"/>
    </location>
</feature>
<keyword evidence="7 10" id="KW-0472">Membrane</keyword>
<feature type="transmembrane region" description="Helical" evidence="10">
    <location>
        <begin position="313"/>
        <end position="331"/>
    </location>
</feature>
<feature type="region of interest" description="Disordered" evidence="9">
    <location>
        <begin position="739"/>
        <end position="764"/>
    </location>
</feature>
<feature type="transmembrane region" description="Helical" evidence="10">
    <location>
        <begin position="494"/>
        <end position="513"/>
    </location>
</feature>
<dbReference type="Proteomes" id="UP001318040">
    <property type="component" value="Chromosome 11"/>
</dbReference>
<keyword evidence="6 10" id="KW-1133">Transmembrane helix</keyword>
<feature type="transmembrane region" description="Helical" evidence="10">
    <location>
        <begin position="337"/>
        <end position="358"/>
    </location>
</feature>
<feature type="transmembrane region" description="Helical" evidence="10">
    <location>
        <begin position="213"/>
        <end position="234"/>
    </location>
</feature>
<reference evidence="13" key="1">
    <citation type="submission" date="2025-08" db="UniProtKB">
        <authorList>
            <consortium name="RefSeq"/>
        </authorList>
    </citation>
    <scope>IDENTIFICATION</scope>
    <source>
        <tissue evidence="13">Sperm</tissue>
    </source>
</reference>
<dbReference type="InterPro" id="IPR050731">
    <property type="entry name" value="HRD1_E3_ubiq-ligases"/>
</dbReference>
<dbReference type="PANTHER" id="PTHR22763:SF191">
    <property type="entry name" value="RING FINGER PROTEIN 145 HOMOLOG"/>
    <property type="match status" value="1"/>
</dbReference>
<evidence type="ECO:0000313" key="13">
    <source>
        <dbReference type="RefSeq" id="XP_032808172.1"/>
    </source>
</evidence>
<gene>
    <name evidence="13" type="primary">LOC116941323</name>
</gene>
<feature type="transmembrane region" description="Helical" evidence="10">
    <location>
        <begin position="279"/>
        <end position="301"/>
    </location>
</feature>
<evidence type="ECO:0000256" key="9">
    <source>
        <dbReference type="SAM" id="MobiDB-lite"/>
    </source>
</evidence>
<dbReference type="Pfam" id="PF13639">
    <property type="entry name" value="zf-RING_2"/>
    <property type="match status" value="1"/>
</dbReference>
<comment type="subcellular location">
    <subcellularLocation>
        <location evidence="1">Membrane</location>
        <topology evidence="1">Multi-pass membrane protein</topology>
    </subcellularLocation>
</comment>
<evidence type="ECO:0000256" key="1">
    <source>
        <dbReference type="ARBA" id="ARBA00004141"/>
    </source>
</evidence>
<protein>
    <submittedName>
        <fullName evidence="13">RING finger protein 145-like isoform X1</fullName>
    </submittedName>
</protein>
<dbReference type="InterPro" id="IPR001841">
    <property type="entry name" value="Znf_RING"/>
</dbReference>
<keyword evidence="12" id="KW-1185">Reference proteome</keyword>
<evidence type="ECO:0000259" key="11">
    <source>
        <dbReference type="PROSITE" id="PS50089"/>
    </source>
</evidence>
<evidence type="ECO:0000256" key="2">
    <source>
        <dbReference type="ARBA" id="ARBA00022692"/>
    </source>
</evidence>
<dbReference type="Gene3D" id="3.30.40.10">
    <property type="entry name" value="Zinc/RING finger domain, C3HC4 (zinc finger)"/>
    <property type="match status" value="1"/>
</dbReference>
<evidence type="ECO:0000256" key="5">
    <source>
        <dbReference type="ARBA" id="ARBA00022833"/>
    </source>
</evidence>
<dbReference type="InterPro" id="IPR011016">
    <property type="entry name" value="Znf_RING-CH"/>
</dbReference>
<accession>A0AAJ7T120</accession>
<feature type="transmembrane region" description="Helical" evidence="10">
    <location>
        <begin position="55"/>
        <end position="80"/>
    </location>
</feature>
<dbReference type="GO" id="GO:0012505">
    <property type="term" value="C:endomembrane system"/>
    <property type="evidence" value="ECO:0007669"/>
    <property type="project" value="TreeGrafter"/>
</dbReference>
<dbReference type="SUPFAM" id="SSF57850">
    <property type="entry name" value="RING/U-box"/>
    <property type="match status" value="1"/>
</dbReference>
<dbReference type="Pfam" id="PF13705">
    <property type="entry name" value="TRC8_N"/>
    <property type="match status" value="1"/>
</dbReference>
<keyword evidence="2 10" id="KW-0812">Transmembrane</keyword>
<dbReference type="GO" id="GO:0043161">
    <property type="term" value="P:proteasome-mediated ubiquitin-dependent protein catabolic process"/>
    <property type="evidence" value="ECO:0007669"/>
    <property type="project" value="TreeGrafter"/>
</dbReference>
<dbReference type="GO" id="GO:0016020">
    <property type="term" value="C:membrane"/>
    <property type="evidence" value="ECO:0007669"/>
    <property type="project" value="UniProtKB-SubCell"/>
</dbReference>
<dbReference type="AlphaFoldDB" id="A0AAJ7T120"/>
<evidence type="ECO:0000256" key="8">
    <source>
        <dbReference type="PROSITE-ProRule" id="PRU00175"/>
    </source>
</evidence>
<evidence type="ECO:0000313" key="12">
    <source>
        <dbReference type="Proteomes" id="UP001318040"/>
    </source>
</evidence>
<keyword evidence="3" id="KW-0479">Metal-binding</keyword>
<evidence type="ECO:0000256" key="6">
    <source>
        <dbReference type="ARBA" id="ARBA00022989"/>
    </source>
</evidence>
<feature type="transmembrane region" description="Helical" evidence="10">
    <location>
        <begin position="370"/>
        <end position="397"/>
    </location>
</feature>
<evidence type="ECO:0000256" key="4">
    <source>
        <dbReference type="ARBA" id="ARBA00022771"/>
    </source>
</evidence>
<keyword evidence="4 8" id="KW-0863">Zinc-finger</keyword>
<dbReference type="PROSITE" id="PS50089">
    <property type="entry name" value="ZF_RING_2"/>
    <property type="match status" value="1"/>
</dbReference>
<dbReference type="GO" id="GO:0008270">
    <property type="term" value="F:zinc ion binding"/>
    <property type="evidence" value="ECO:0007669"/>
    <property type="project" value="UniProtKB-KW"/>
</dbReference>
<dbReference type="GO" id="GO:0061630">
    <property type="term" value="F:ubiquitin protein ligase activity"/>
    <property type="evidence" value="ECO:0007669"/>
    <property type="project" value="TreeGrafter"/>
</dbReference>
<feature type="transmembrane region" description="Helical" evidence="10">
    <location>
        <begin position="171"/>
        <end position="193"/>
    </location>
</feature>
<evidence type="ECO:0000256" key="3">
    <source>
        <dbReference type="ARBA" id="ARBA00022723"/>
    </source>
</evidence>
<proteinExistence type="predicted"/>
<feature type="transmembrane region" description="Helical" evidence="10">
    <location>
        <begin position="635"/>
        <end position="653"/>
    </location>
</feature>
<sequence>MSERNDGGGRMKRRPRGRVVDTINSIIGDLSPPPPLTSGLELGRTNEAQSESGSAAVATCLVFFLTFCFGFCCYGSFFFFRSTPQHAFVVRAQNQTLNQGPSFPPPPPRHTSLVRCRNAAIVTKRWGGGGDGGLAHQDSWCTAGAARQTPPPPRSICGRHKRLVMAWSDRLEAAVNVALRVPALVLLDALYTWDVSTLVSRLHTNSDGMLFKYKFAVWNAFFLGHILGFAVLLLPIGRLTSLYLHLMAGFLLASTHIIARSYIDFSLTSEESVYANHNLFIHLIGAILAQVLVEVLCACCLKTRKVWRFMGSSLPLIGVLCGLPSSVLPLLQRFAITLSVIQVMYAALSNIYLPYYLLRQAWAEGRQLMAAEGIVTLLIFMWQQLSVPSLFLTFWLVQFMTQTSLPPLDSKEDNLVLILTSVAKCCGSPYLLLGLTSVVSHVAQSLLSLCRLYLHGFSVLLQQDAVYRGISEGVMFLMMAMCTGLLELQLVHRAFLLSIILFVVLASTLQSALEISEPVLLNLAAARDKNRWKHFRALSMCLFLCLFPMFLMWRINLLLPMDSWLILISSTVLTALQAMSSIVIYLLFSFEEQRDWPPEFMDDVVYYLQGFCRGLEFLASLGLVVFSLLEWTGGGWSWSGVTVVLAYAYYNLWQRAHAGWRSLKLRRMAGSRVAAMQRASPQLLAQHGDVCPVCYQDMKVAVLTPCGHMYHPSCLRKWFYVQDTCPMCHRKLGAEESSNNVDTAEYDAGLRPPPDAPQPNGDAM</sequence>
<organism evidence="12 13">
    <name type="scientific">Petromyzon marinus</name>
    <name type="common">Sea lamprey</name>
    <dbReference type="NCBI Taxonomy" id="7757"/>
    <lineage>
        <taxon>Eukaryota</taxon>
        <taxon>Metazoa</taxon>
        <taxon>Chordata</taxon>
        <taxon>Craniata</taxon>
        <taxon>Vertebrata</taxon>
        <taxon>Cyclostomata</taxon>
        <taxon>Hyperoartia</taxon>
        <taxon>Petromyzontiformes</taxon>
        <taxon>Petromyzontidae</taxon>
        <taxon>Petromyzon</taxon>
    </lineage>
</organism>
<dbReference type="SMART" id="SM00184">
    <property type="entry name" value="RING"/>
    <property type="match status" value="1"/>
</dbReference>
<dbReference type="PANTHER" id="PTHR22763">
    <property type="entry name" value="RING ZINC FINGER PROTEIN"/>
    <property type="match status" value="1"/>
</dbReference>
<feature type="transmembrane region" description="Helical" evidence="10">
    <location>
        <begin position="466"/>
        <end position="488"/>
    </location>
</feature>